<gene>
    <name evidence="3" type="ORF">ZEAMMB73_Zm00001d021193</name>
</gene>
<keyword evidence="1" id="KW-0472">Membrane</keyword>
<proteinExistence type="evidence at transcript level"/>
<dbReference type="HOGENOM" id="CLU_1216332_0_0_1"/>
<organism evidence="2">
    <name type="scientific">Zea mays</name>
    <name type="common">Maize</name>
    <dbReference type="NCBI Taxonomy" id="4577"/>
    <lineage>
        <taxon>Eukaryota</taxon>
        <taxon>Viridiplantae</taxon>
        <taxon>Streptophyta</taxon>
        <taxon>Embryophyta</taxon>
        <taxon>Tracheophyta</taxon>
        <taxon>Spermatophyta</taxon>
        <taxon>Magnoliopsida</taxon>
        <taxon>Liliopsida</taxon>
        <taxon>Poales</taxon>
        <taxon>Poaceae</taxon>
        <taxon>PACMAD clade</taxon>
        <taxon>Panicoideae</taxon>
        <taxon>Andropogonodae</taxon>
        <taxon>Andropogoneae</taxon>
        <taxon>Tripsacinae</taxon>
        <taxon>Zea</taxon>
    </lineage>
</organism>
<protein>
    <submittedName>
        <fullName evidence="2">Uncharacterized protein</fullName>
    </submittedName>
</protein>
<sequence>MPLMRTQQQFGALNVSTMTPSLHHCKTLSPQVHPFMAIKPILPKKGIKVPAALHLEVPLACGLMMLNPELNMDVAVCRTRIARVRAGGQCQWRKLQQRWMMVLVCSVNVCVQQGEVKRRNETSTRRRYGSNEWTRDLGRVSVGATRVPHRGSVWGWHRTLQIQSTGAVDLILRCQTQILLCTSLACLVSLCVCVMSATFGQSWGGVAQSVFPAPKFFRREILVSMMVL</sequence>
<reference evidence="2" key="1">
    <citation type="journal article" date="2009" name="PLoS Genet.">
        <title>Sequencing, mapping, and analysis of 27,455 maize full-length cDNAs.</title>
        <authorList>
            <person name="Soderlund C."/>
            <person name="Descour A."/>
            <person name="Kudrna D."/>
            <person name="Bomhoff M."/>
            <person name="Boyd L."/>
            <person name="Currie J."/>
            <person name="Angelova A."/>
            <person name="Collura K."/>
            <person name="Wissotski M."/>
            <person name="Ashley E."/>
            <person name="Morrow D."/>
            <person name="Fernandes J."/>
            <person name="Walbot V."/>
            <person name="Yu Y."/>
        </authorList>
    </citation>
    <scope>NUCLEOTIDE SEQUENCE</scope>
    <source>
        <strain evidence="2">B73</strain>
    </source>
</reference>
<accession>B4FK13</accession>
<reference evidence="3" key="2">
    <citation type="submission" date="2015-12" db="EMBL/GenBank/DDBJ databases">
        <title>Update maize B73 reference genome by single molecule sequencing technologies.</title>
        <authorList>
            <consortium name="Maize Genome Sequencing Project"/>
            <person name="Ware D."/>
        </authorList>
    </citation>
    <scope>NUCLEOTIDE SEQUENCE [LARGE SCALE GENOMIC DNA]</scope>
    <source>
        <tissue evidence="3">Seedling</tissue>
    </source>
</reference>
<dbReference type="AlphaFoldDB" id="B4FK13"/>
<evidence type="ECO:0000313" key="3">
    <source>
        <dbReference type="EMBL" id="ONM56472.1"/>
    </source>
</evidence>
<dbReference type="EMBL" id="CM007650">
    <property type="protein sequence ID" value="ONM56472.1"/>
    <property type="molecule type" value="Genomic_DNA"/>
</dbReference>
<dbReference type="EMBL" id="BT037451">
    <property type="protein sequence ID" value="ACF82456.1"/>
    <property type="molecule type" value="mRNA"/>
</dbReference>
<dbReference type="InParanoid" id="B4FK13"/>
<evidence type="ECO:0000313" key="2">
    <source>
        <dbReference type="EMBL" id="ACF82456.1"/>
    </source>
</evidence>
<feature type="transmembrane region" description="Helical" evidence="1">
    <location>
        <begin position="178"/>
        <end position="199"/>
    </location>
</feature>
<name>B4FK13_MAIZE</name>
<keyword evidence="1" id="KW-0812">Transmembrane</keyword>
<dbReference type="KEGG" id="zma:100216853"/>
<keyword evidence="1" id="KW-1133">Transmembrane helix</keyword>
<dbReference type="PaxDb" id="4577-GRMZM2G043445_P02"/>
<evidence type="ECO:0000256" key="1">
    <source>
        <dbReference type="SAM" id="Phobius"/>
    </source>
</evidence>